<dbReference type="InterPro" id="IPR003591">
    <property type="entry name" value="Leu-rich_rpt_typical-subtyp"/>
</dbReference>
<evidence type="ECO:0000256" key="19">
    <source>
        <dbReference type="SAM" id="Phobius"/>
    </source>
</evidence>
<dbReference type="Proteomes" id="UP000015105">
    <property type="component" value="Chromosome 3D"/>
</dbReference>
<dbReference type="FunFam" id="3.30.200.20:FF:000432">
    <property type="entry name" value="LRR receptor-like serine/threonine-protein kinase EFR"/>
    <property type="match status" value="1"/>
</dbReference>
<keyword evidence="14 19" id="KW-1133">Transmembrane helix</keyword>
<reference evidence="23" key="2">
    <citation type="journal article" date="2017" name="Nat. Plants">
        <title>The Aegilops tauschii genome reveals multiple impacts of transposons.</title>
        <authorList>
            <person name="Zhao G."/>
            <person name="Zou C."/>
            <person name="Li K."/>
            <person name="Wang K."/>
            <person name="Li T."/>
            <person name="Gao L."/>
            <person name="Zhang X."/>
            <person name="Wang H."/>
            <person name="Yang Z."/>
            <person name="Liu X."/>
            <person name="Jiang W."/>
            <person name="Mao L."/>
            <person name="Kong X."/>
            <person name="Jiao Y."/>
            <person name="Jia J."/>
        </authorList>
    </citation>
    <scope>NUCLEOTIDE SEQUENCE [LARGE SCALE GENOMIC DNA]</scope>
    <source>
        <strain evidence="23">cv. AL8/78</strain>
    </source>
</reference>
<evidence type="ECO:0000256" key="15">
    <source>
        <dbReference type="ARBA" id="ARBA00023136"/>
    </source>
</evidence>
<evidence type="ECO:0000256" key="17">
    <source>
        <dbReference type="ARBA" id="ARBA00023180"/>
    </source>
</evidence>
<dbReference type="GO" id="GO:0004674">
    <property type="term" value="F:protein serine/threonine kinase activity"/>
    <property type="evidence" value="ECO:0007669"/>
    <property type="project" value="UniProtKB-KW"/>
</dbReference>
<dbReference type="InterPro" id="IPR008271">
    <property type="entry name" value="Ser/Thr_kinase_AS"/>
</dbReference>
<evidence type="ECO:0000256" key="9">
    <source>
        <dbReference type="ARBA" id="ARBA00022729"/>
    </source>
</evidence>
<name>A0A453DWZ1_AEGTS</name>
<dbReference type="PANTHER" id="PTHR48056">
    <property type="entry name" value="LRR RECEPTOR-LIKE SERINE/THREONINE-PROTEIN KINASE-RELATED"/>
    <property type="match status" value="1"/>
</dbReference>
<dbReference type="SUPFAM" id="SSF56112">
    <property type="entry name" value="Protein kinase-like (PK-like)"/>
    <property type="match status" value="1"/>
</dbReference>
<dbReference type="InterPro" id="IPR011009">
    <property type="entry name" value="Kinase-like_dom_sf"/>
</dbReference>
<protein>
    <recommendedName>
        <fullName evidence="3">non-specific serine/threonine protein kinase</fullName>
        <ecNumber evidence="3">2.7.11.1</ecNumber>
    </recommendedName>
</protein>
<accession>A0A453DWZ1</accession>
<dbReference type="PROSITE" id="PS00107">
    <property type="entry name" value="PROTEIN_KINASE_ATP"/>
    <property type="match status" value="1"/>
</dbReference>
<reference evidence="22" key="5">
    <citation type="journal article" date="2021" name="G3 (Bethesda)">
        <title>Aegilops tauschii genome assembly Aet v5.0 features greater sequence contiguity and improved annotation.</title>
        <authorList>
            <person name="Wang L."/>
            <person name="Zhu T."/>
            <person name="Rodriguez J.C."/>
            <person name="Deal K.R."/>
            <person name="Dubcovsky J."/>
            <person name="McGuire P.E."/>
            <person name="Lux T."/>
            <person name="Spannagl M."/>
            <person name="Mayer K.F.X."/>
            <person name="Baldrich P."/>
            <person name="Meyers B.C."/>
            <person name="Huo N."/>
            <person name="Gu Y.Q."/>
            <person name="Zhou H."/>
            <person name="Devos K.M."/>
            <person name="Bennetzen J.L."/>
            <person name="Unver T."/>
            <person name="Budak H."/>
            <person name="Gulick P.J."/>
            <person name="Galiba G."/>
            <person name="Kalapos B."/>
            <person name="Nelson D.R."/>
            <person name="Li P."/>
            <person name="You F.M."/>
            <person name="Luo M.C."/>
            <person name="Dvorak J."/>
        </authorList>
    </citation>
    <scope>NUCLEOTIDE SEQUENCE [LARGE SCALE GENOMIC DNA]</scope>
    <source>
        <strain evidence="22">cv. AL8/78</strain>
    </source>
</reference>
<evidence type="ECO:0000259" key="21">
    <source>
        <dbReference type="PROSITE" id="PS50011"/>
    </source>
</evidence>
<evidence type="ECO:0000256" key="18">
    <source>
        <dbReference type="PROSITE-ProRule" id="PRU10141"/>
    </source>
</evidence>
<dbReference type="InterPro" id="IPR013210">
    <property type="entry name" value="LRR_N_plant-typ"/>
</dbReference>
<evidence type="ECO:0000256" key="2">
    <source>
        <dbReference type="ARBA" id="ARBA00008684"/>
    </source>
</evidence>
<dbReference type="InterPro" id="IPR032675">
    <property type="entry name" value="LRR_dom_sf"/>
</dbReference>
<dbReference type="PROSITE" id="PS51450">
    <property type="entry name" value="LRR"/>
    <property type="match status" value="1"/>
</dbReference>
<keyword evidence="7" id="KW-0808">Transferase</keyword>
<evidence type="ECO:0000256" key="10">
    <source>
        <dbReference type="ARBA" id="ARBA00022737"/>
    </source>
</evidence>
<keyword evidence="23" id="KW-1185">Reference proteome</keyword>
<dbReference type="EnsemblPlants" id="AET3Gv20141200.1">
    <property type="protein sequence ID" value="AET3Gv20141200.1"/>
    <property type="gene ID" value="AET3Gv20141200"/>
</dbReference>
<evidence type="ECO:0000256" key="7">
    <source>
        <dbReference type="ARBA" id="ARBA00022679"/>
    </source>
</evidence>
<keyword evidence="15 19" id="KW-0472">Membrane</keyword>
<dbReference type="InterPro" id="IPR000719">
    <property type="entry name" value="Prot_kinase_dom"/>
</dbReference>
<dbReference type="GO" id="GO:0033612">
    <property type="term" value="F:receptor serine/threonine kinase binding"/>
    <property type="evidence" value="ECO:0007669"/>
    <property type="project" value="TreeGrafter"/>
</dbReference>
<evidence type="ECO:0000256" key="1">
    <source>
        <dbReference type="ARBA" id="ARBA00004251"/>
    </source>
</evidence>
<reference evidence="22" key="3">
    <citation type="journal article" date="2017" name="Nature">
        <title>Genome sequence of the progenitor of the wheat D genome Aegilops tauschii.</title>
        <authorList>
            <person name="Luo M.C."/>
            <person name="Gu Y.Q."/>
            <person name="Puiu D."/>
            <person name="Wang H."/>
            <person name="Twardziok S.O."/>
            <person name="Deal K.R."/>
            <person name="Huo N."/>
            <person name="Zhu T."/>
            <person name="Wang L."/>
            <person name="Wang Y."/>
            <person name="McGuire P.E."/>
            <person name="Liu S."/>
            <person name="Long H."/>
            <person name="Ramasamy R.K."/>
            <person name="Rodriguez J.C."/>
            <person name="Van S.L."/>
            <person name="Yuan L."/>
            <person name="Wang Z."/>
            <person name="Xia Z."/>
            <person name="Xiao L."/>
            <person name="Anderson O.D."/>
            <person name="Ouyang S."/>
            <person name="Liang Y."/>
            <person name="Zimin A.V."/>
            <person name="Pertea G."/>
            <person name="Qi P."/>
            <person name="Bennetzen J.L."/>
            <person name="Dai X."/>
            <person name="Dawson M.W."/>
            <person name="Muller H.G."/>
            <person name="Kugler K."/>
            <person name="Rivarola-Duarte L."/>
            <person name="Spannagl M."/>
            <person name="Mayer K.F.X."/>
            <person name="Lu F.H."/>
            <person name="Bevan M.W."/>
            <person name="Leroy P."/>
            <person name="Li P."/>
            <person name="You F.M."/>
            <person name="Sun Q."/>
            <person name="Liu Z."/>
            <person name="Lyons E."/>
            <person name="Wicker T."/>
            <person name="Salzberg S.L."/>
            <person name="Devos K.M."/>
            <person name="Dvorak J."/>
        </authorList>
    </citation>
    <scope>NUCLEOTIDE SEQUENCE [LARGE SCALE GENOMIC DNA]</scope>
    <source>
        <strain evidence="22">cv. AL8/78</strain>
    </source>
</reference>
<organism evidence="22 23">
    <name type="scientific">Aegilops tauschii subsp. strangulata</name>
    <name type="common">Goatgrass</name>
    <dbReference type="NCBI Taxonomy" id="200361"/>
    <lineage>
        <taxon>Eukaryota</taxon>
        <taxon>Viridiplantae</taxon>
        <taxon>Streptophyta</taxon>
        <taxon>Embryophyta</taxon>
        <taxon>Tracheophyta</taxon>
        <taxon>Spermatophyta</taxon>
        <taxon>Magnoliopsida</taxon>
        <taxon>Liliopsida</taxon>
        <taxon>Poales</taxon>
        <taxon>Poaceae</taxon>
        <taxon>BOP clade</taxon>
        <taxon>Pooideae</taxon>
        <taxon>Triticodae</taxon>
        <taxon>Triticeae</taxon>
        <taxon>Triticinae</taxon>
        <taxon>Aegilops</taxon>
    </lineage>
</organism>
<dbReference type="PROSITE" id="PS50011">
    <property type="entry name" value="PROTEIN_KINASE_DOM"/>
    <property type="match status" value="1"/>
</dbReference>
<evidence type="ECO:0000256" key="6">
    <source>
        <dbReference type="ARBA" id="ARBA00022614"/>
    </source>
</evidence>
<dbReference type="GO" id="GO:0005886">
    <property type="term" value="C:plasma membrane"/>
    <property type="evidence" value="ECO:0007669"/>
    <property type="project" value="UniProtKB-SubCell"/>
</dbReference>
<dbReference type="Gramene" id="AET3Gv20141200.1">
    <property type="protein sequence ID" value="AET3Gv20141200.1"/>
    <property type="gene ID" value="AET3Gv20141200"/>
</dbReference>
<keyword evidence="16" id="KW-0675">Receptor</keyword>
<evidence type="ECO:0000256" key="14">
    <source>
        <dbReference type="ARBA" id="ARBA00022989"/>
    </source>
</evidence>
<dbReference type="PANTHER" id="PTHR48056:SF86">
    <property type="entry name" value="PROTEIN KINASE DOMAIN-CONTAINING PROTEIN"/>
    <property type="match status" value="1"/>
</dbReference>
<keyword evidence="13 18" id="KW-0067">ATP-binding</keyword>
<keyword evidence="5" id="KW-0723">Serine/threonine-protein kinase</keyword>
<evidence type="ECO:0000256" key="8">
    <source>
        <dbReference type="ARBA" id="ARBA00022692"/>
    </source>
</evidence>
<evidence type="ECO:0000256" key="11">
    <source>
        <dbReference type="ARBA" id="ARBA00022741"/>
    </source>
</evidence>
<comment type="similarity">
    <text evidence="2">Belongs to the protein kinase superfamily. Ser/Thr protein kinase family.</text>
</comment>
<evidence type="ECO:0000313" key="23">
    <source>
        <dbReference type="Proteomes" id="UP000015105"/>
    </source>
</evidence>
<dbReference type="PROSITE" id="PS00108">
    <property type="entry name" value="PROTEIN_KINASE_ST"/>
    <property type="match status" value="1"/>
</dbReference>
<dbReference type="InterPro" id="IPR001611">
    <property type="entry name" value="Leu-rich_rpt"/>
</dbReference>
<dbReference type="Pfam" id="PF00560">
    <property type="entry name" value="LRR_1"/>
    <property type="match status" value="10"/>
</dbReference>
<dbReference type="InterPro" id="IPR050647">
    <property type="entry name" value="Plant_LRR-RLKs"/>
</dbReference>
<dbReference type="FunFam" id="3.80.10.10:FF:000288">
    <property type="entry name" value="LRR receptor-like serine/threonine-protein kinase EFR"/>
    <property type="match status" value="1"/>
</dbReference>
<feature type="chain" id="PRO_5019338242" description="non-specific serine/threonine protein kinase" evidence="20">
    <location>
        <begin position="26"/>
        <end position="886"/>
    </location>
</feature>
<keyword evidence="6" id="KW-0433">Leucine-rich repeat</keyword>
<evidence type="ECO:0000256" key="5">
    <source>
        <dbReference type="ARBA" id="ARBA00022527"/>
    </source>
</evidence>
<evidence type="ECO:0000256" key="16">
    <source>
        <dbReference type="ARBA" id="ARBA00023170"/>
    </source>
</evidence>
<proteinExistence type="inferred from homology"/>
<dbReference type="FunFam" id="3.80.10.10:FF:000275">
    <property type="entry name" value="Leucine-rich repeat receptor-like protein kinase"/>
    <property type="match status" value="1"/>
</dbReference>
<dbReference type="SMART" id="SM00220">
    <property type="entry name" value="S_TKc"/>
    <property type="match status" value="1"/>
</dbReference>
<keyword evidence="10" id="KW-0677">Repeat</keyword>
<dbReference type="Pfam" id="PF08263">
    <property type="entry name" value="LRRNT_2"/>
    <property type="match status" value="1"/>
</dbReference>
<keyword evidence="11 18" id="KW-0547">Nucleotide-binding</keyword>
<feature type="domain" description="Protein kinase" evidence="21">
    <location>
        <begin position="695"/>
        <end position="886"/>
    </location>
</feature>
<keyword evidence="4" id="KW-1003">Cell membrane</keyword>
<keyword evidence="8 19" id="KW-0812">Transmembrane</keyword>
<reference evidence="23" key="1">
    <citation type="journal article" date="2014" name="Science">
        <title>Ancient hybridizations among the ancestral genomes of bread wheat.</title>
        <authorList>
            <consortium name="International Wheat Genome Sequencing Consortium,"/>
            <person name="Marcussen T."/>
            <person name="Sandve S.R."/>
            <person name="Heier L."/>
            <person name="Spannagl M."/>
            <person name="Pfeifer M."/>
            <person name="Jakobsen K.S."/>
            <person name="Wulff B.B."/>
            <person name="Steuernagel B."/>
            <person name="Mayer K.F."/>
            <person name="Olsen O.A."/>
        </authorList>
    </citation>
    <scope>NUCLEOTIDE SEQUENCE [LARGE SCALE GENOMIC DNA]</scope>
    <source>
        <strain evidence="23">cv. AL8/78</strain>
    </source>
</reference>
<evidence type="ECO:0000256" key="20">
    <source>
        <dbReference type="SAM" id="SignalP"/>
    </source>
</evidence>
<evidence type="ECO:0000256" key="12">
    <source>
        <dbReference type="ARBA" id="ARBA00022777"/>
    </source>
</evidence>
<dbReference type="InterPro" id="IPR017441">
    <property type="entry name" value="Protein_kinase_ATP_BS"/>
</dbReference>
<reference evidence="22" key="4">
    <citation type="submission" date="2019-03" db="UniProtKB">
        <authorList>
            <consortium name="EnsemblPlants"/>
        </authorList>
    </citation>
    <scope>IDENTIFICATION</scope>
</reference>
<dbReference type="Pfam" id="PF00069">
    <property type="entry name" value="Pkinase"/>
    <property type="match status" value="1"/>
</dbReference>
<dbReference type="FunFam" id="3.80.10.10:FF:001158">
    <property type="entry name" value="Leucine-rich repeat protein kinase family protein"/>
    <property type="match status" value="1"/>
</dbReference>
<evidence type="ECO:0000256" key="13">
    <source>
        <dbReference type="ARBA" id="ARBA00022840"/>
    </source>
</evidence>
<dbReference type="SUPFAM" id="SSF52058">
    <property type="entry name" value="L domain-like"/>
    <property type="match status" value="2"/>
</dbReference>
<keyword evidence="17" id="KW-0325">Glycoprotein</keyword>
<feature type="signal peptide" evidence="20">
    <location>
        <begin position="1"/>
        <end position="25"/>
    </location>
</feature>
<dbReference type="EC" id="2.7.11.1" evidence="3"/>
<feature type="binding site" evidence="18">
    <location>
        <position position="724"/>
    </location>
    <ligand>
        <name>ATP</name>
        <dbReference type="ChEBI" id="CHEBI:30616"/>
    </ligand>
</feature>
<evidence type="ECO:0000256" key="3">
    <source>
        <dbReference type="ARBA" id="ARBA00012513"/>
    </source>
</evidence>
<keyword evidence="12" id="KW-0418">Kinase</keyword>
<dbReference type="SMART" id="SM00369">
    <property type="entry name" value="LRR_TYP"/>
    <property type="match status" value="9"/>
</dbReference>
<dbReference type="Gene3D" id="3.80.10.10">
    <property type="entry name" value="Ribonuclease Inhibitor"/>
    <property type="match status" value="3"/>
</dbReference>
<feature type="transmembrane region" description="Helical" evidence="19">
    <location>
        <begin position="636"/>
        <end position="660"/>
    </location>
</feature>
<keyword evidence="9 20" id="KW-0732">Signal</keyword>
<dbReference type="GO" id="GO:0005524">
    <property type="term" value="F:ATP binding"/>
    <property type="evidence" value="ECO:0007669"/>
    <property type="project" value="UniProtKB-UniRule"/>
</dbReference>
<sequence length="886" mass="95746">MGMAMGIMSLPWSLVLALTIAVVSAGDEAALLAFREQISDGGALASWNSSAGFCSWEGVTCSHWAPKRAVALRLDGRALVGALSPALGNLTFLRTLNLSFNWFHGEIPASLGRLRRLQRLDLSDNSFSGTFPVNLSSCVSMTEMTLRNNKLGGRIPTELGDKLASLKVVSLRNNSFTGPIPASLANLSYLQNLDLGLNQLVGSIPPGLGTLHNMRQFTVVRNNLSGMLPDSLYNLSSLELLNVGVNMLHGSIPDDIGSKFPMMKTLALGGNHFTGTIPSSISNISSLVALGLVQNGFSGHVPPTLGKMGALQYLNLADNKLEANDNKGWEFITSLANCSQLQKLILSNNSFGGQLPGSIVNLSTTLQQLYLDDTRISGSIPADIGNLVGLNVVLIANTSISGVIPDSIGKLENLIELGLYNNTLSGLVPSSLGNLSQLNRFYAYNNNLEGPIPASMGELKNLFVLDLSKNHQLNGSIPREIFKLSSLSWYLDLSYNSFSGPIPNDVGSLANLNILILAGNQLSGKIPDSIQNMNKLSGDIPDALASIGNLQELYLAHNNLTGSIPVGLQNLTLLFKLDVSFNNLQGEVPNEGVFRNITYLAVDGNVNLCGGTPQLHLAPCSTSLLSKNKKKMQKSLVISLATAGAILLSLSVILLVWILCKRFKQSHKTLSQNLIVDDHYQRIPYQVLLRGTNEFSEVNLLGRGSYGAVYKCVLDNEERTLAVKVFNLGQSRYSKSFETECEAMRRIRHRCLVKIITSCSSINHQGQEFKALIFEFMPNGNLAGWLHPKSQEPATSNTLSLAQRLDIGVDIVDAVEYLHNYCQPLVIHCDLKPSNILLSDNMSARVGDFGISRILQENTSGGMQNSYSSTGIRGSIGYVAPGDWNS</sequence>
<evidence type="ECO:0000256" key="4">
    <source>
        <dbReference type="ARBA" id="ARBA00022475"/>
    </source>
</evidence>
<evidence type="ECO:0000313" key="22">
    <source>
        <dbReference type="EnsemblPlants" id="AET3Gv20141200.1"/>
    </source>
</evidence>
<comment type="subcellular location">
    <subcellularLocation>
        <location evidence="1">Cell membrane</location>
        <topology evidence="1">Single-pass type I membrane protein</topology>
    </subcellularLocation>
</comment>
<dbReference type="AlphaFoldDB" id="A0A453DWZ1"/>
<dbReference type="Gene3D" id="1.10.510.10">
    <property type="entry name" value="Transferase(Phosphotransferase) domain 1"/>
    <property type="match status" value="1"/>
</dbReference>